<dbReference type="PIRSF" id="PIRSF039012">
    <property type="entry name" value="ASP"/>
    <property type="match status" value="1"/>
</dbReference>
<organism evidence="6 7">
    <name type="scientific">Rubinisphaera italica</name>
    <dbReference type="NCBI Taxonomy" id="2527969"/>
    <lineage>
        <taxon>Bacteria</taxon>
        <taxon>Pseudomonadati</taxon>
        <taxon>Planctomycetota</taxon>
        <taxon>Planctomycetia</taxon>
        <taxon>Planctomycetales</taxon>
        <taxon>Planctomycetaceae</taxon>
        <taxon>Rubinisphaera</taxon>
    </lineage>
</organism>
<dbReference type="RefSeq" id="WP_146503809.1">
    <property type="nucleotide sequence ID" value="NZ_SJPG01000001.1"/>
</dbReference>
<keyword evidence="2" id="KW-0479">Metal-binding</keyword>
<dbReference type="Proteomes" id="UP000316095">
    <property type="component" value="Unassembled WGS sequence"/>
</dbReference>
<keyword evidence="4" id="KW-0862">Zinc</keyword>
<evidence type="ECO:0000256" key="2">
    <source>
        <dbReference type="ARBA" id="ARBA00022723"/>
    </source>
</evidence>
<evidence type="ECO:0000256" key="4">
    <source>
        <dbReference type="ARBA" id="ARBA00022833"/>
    </source>
</evidence>
<dbReference type="InterPro" id="IPR053138">
    <property type="entry name" value="N-alpha-Ac-DABA_deacetylase"/>
</dbReference>
<dbReference type="PANTHER" id="PTHR37326">
    <property type="entry name" value="BLL3975 PROTEIN"/>
    <property type="match status" value="1"/>
</dbReference>
<protein>
    <submittedName>
        <fullName evidence="6">Succinylglutamate desuccinylase / Aspartoacylase family protein</fullName>
    </submittedName>
</protein>
<reference evidence="6 7" key="1">
    <citation type="submission" date="2019-02" db="EMBL/GenBank/DDBJ databases">
        <title>Deep-cultivation of Planctomycetes and their phenomic and genomic characterization uncovers novel biology.</title>
        <authorList>
            <person name="Wiegand S."/>
            <person name="Jogler M."/>
            <person name="Boedeker C."/>
            <person name="Pinto D."/>
            <person name="Vollmers J."/>
            <person name="Rivas-Marin E."/>
            <person name="Kohn T."/>
            <person name="Peeters S.H."/>
            <person name="Heuer A."/>
            <person name="Rast P."/>
            <person name="Oberbeckmann S."/>
            <person name="Bunk B."/>
            <person name="Jeske O."/>
            <person name="Meyerdierks A."/>
            <person name="Storesund J.E."/>
            <person name="Kallscheuer N."/>
            <person name="Luecker S."/>
            <person name="Lage O.M."/>
            <person name="Pohl T."/>
            <person name="Merkel B.J."/>
            <person name="Hornburger P."/>
            <person name="Mueller R.-W."/>
            <person name="Bruemmer F."/>
            <person name="Labrenz M."/>
            <person name="Spormann A.M."/>
            <person name="Op Den Camp H."/>
            <person name="Overmann J."/>
            <person name="Amann R."/>
            <person name="Jetten M.S.M."/>
            <person name="Mascher T."/>
            <person name="Medema M.H."/>
            <person name="Devos D.P."/>
            <person name="Kaster A.-K."/>
            <person name="Ovreas L."/>
            <person name="Rohde M."/>
            <person name="Galperin M.Y."/>
            <person name="Jogler C."/>
        </authorList>
    </citation>
    <scope>NUCLEOTIDE SEQUENCE [LARGE SCALE GENOMIC DNA]</scope>
    <source>
        <strain evidence="6 7">Pan54</strain>
    </source>
</reference>
<dbReference type="GO" id="GO:0016811">
    <property type="term" value="F:hydrolase activity, acting on carbon-nitrogen (but not peptide) bonds, in linear amides"/>
    <property type="evidence" value="ECO:0007669"/>
    <property type="project" value="InterPro"/>
</dbReference>
<feature type="domain" description="Succinylglutamate desuccinylase/Aspartoacylase catalytic" evidence="5">
    <location>
        <begin position="55"/>
        <end position="232"/>
    </location>
</feature>
<dbReference type="AlphaFoldDB" id="A0A5C5XJB8"/>
<proteinExistence type="predicted"/>
<evidence type="ECO:0000256" key="1">
    <source>
        <dbReference type="ARBA" id="ARBA00001947"/>
    </source>
</evidence>
<keyword evidence="3" id="KW-0378">Hydrolase</keyword>
<dbReference type="Gene3D" id="3.40.630.10">
    <property type="entry name" value="Zn peptidases"/>
    <property type="match status" value="1"/>
</dbReference>
<dbReference type="CDD" id="cd06251">
    <property type="entry name" value="M14_ASTE_ASPA-like"/>
    <property type="match status" value="1"/>
</dbReference>
<evidence type="ECO:0000313" key="7">
    <source>
        <dbReference type="Proteomes" id="UP000316095"/>
    </source>
</evidence>
<sequence>MKSRKGTRPEKRSSHVWGNVVIEPEQTASVSLAVTESYSQLTIPIPVVVQRGKEDGPTVFVSAALHGDEINGTGSIRALITENQLCLLKGTLILVPVINILGFDRHSRYLPDRRDLNRCFPGSDDGSLAARMAKIIYEEIVGRSDYGIDLHTAAVRRTNFPCIRGDLSNPEVDRMARAFGCEIILDNVGPDGSFRREATLANCPTIVLEAGEVWKVEPAVVEYSINGIVSVLTELEMVDGLRSDPPFQIVIKKSKWVRASRGGFLRFHVSPGDLVREGSPLATNTSITGVENNFITAPHDAIVLGMTTLPCIAPGDPICHLGFIDEKHKELEKLVKKLPSDGLHGRTSEQLSTNVSVVEPMPHQTLDSPIE</sequence>
<dbReference type="PANTHER" id="PTHR37326:SF1">
    <property type="entry name" value="BLL3975 PROTEIN"/>
    <property type="match status" value="1"/>
</dbReference>
<name>A0A5C5XJB8_9PLAN</name>
<keyword evidence="7" id="KW-1185">Reference proteome</keyword>
<accession>A0A5C5XJB8</accession>
<evidence type="ECO:0000256" key="3">
    <source>
        <dbReference type="ARBA" id="ARBA00022801"/>
    </source>
</evidence>
<comment type="cofactor">
    <cofactor evidence="1">
        <name>Zn(2+)</name>
        <dbReference type="ChEBI" id="CHEBI:29105"/>
    </cofactor>
</comment>
<evidence type="ECO:0000313" key="6">
    <source>
        <dbReference type="EMBL" id="TWT61872.1"/>
    </source>
</evidence>
<dbReference type="GO" id="GO:0046872">
    <property type="term" value="F:metal ion binding"/>
    <property type="evidence" value="ECO:0007669"/>
    <property type="project" value="UniProtKB-KW"/>
</dbReference>
<evidence type="ECO:0000259" key="5">
    <source>
        <dbReference type="Pfam" id="PF24827"/>
    </source>
</evidence>
<dbReference type="SUPFAM" id="SSF53187">
    <property type="entry name" value="Zn-dependent exopeptidases"/>
    <property type="match status" value="1"/>
</dbReference>
<dbReference type="InterPro" id="IPR043795">
    <property type="entry name" value="N-alpha-Ac-DABA-like"/>
</dbReference>
<comment type="caution">
    <text evidence="6">The sequence shown here is derived from an EMBL/GenBank/DDBJ whole genome shotgun (WGS) entry which is preliminary data.</text>
</comment>
<dbReference type="Pfam" id="PF24827">
    <property type="entry name" value="AstE_AspA_cat"/>
    <property type="match status" value="1"/>
</dbReference>
<dbReference type="EMBL" id="SJPG01000001">
    <property type="protein sequence ID" value="TWT61872.1"/>
    <property type="molecule type" value="Genomic_DNA"/>
</dbReference>
<dbReference type="OrthoDB" id="9782876at2"/>
<gene>
    <name evidence="6" type="ORF">Pan54_26090</name>
</gene>
<dbReference type="InterPro" id="IPR055438">
    <property type="entry name" value="AstE_AspA_cat"/>
</dbReference>
<dbReference type="GO" id="GO:0016788">
    <property type="term" value="F:hydrolase activity, acting on ester bonds"/>
    <property type="evidence" value="ECO:0007669"/>
    <property type="project" value="InterPro"/>
</dbReference>